<dbReference type="AlphaFoldDB" id="A0A8S4QGP4"/>
<evidence type="ECO:0000313" key="1">
    <source>
        <dbReference type="EMBL" id="CAH2207591.1"/>
    </source>
</evidence>
<feature type="non-terminal residue" evidence="1">
    <location>
        <position position="1"/>
    </location>
</feature>
<name>A0A8S4QGP4_9NEOP</name>
<dbReference type="EMBL" id="CAKXAJ010000692">
    <property type="protein sequence ID" value="CAH2207591.1"/>
    <property type="molecule type" value="Genomic_DNA"/>
</dbReference>
<organism evidence="1 2">
    <name type="scientific">Pararge aegeria aegeria</name>
    <dbReference type="NCBI Taxonomy" id="348720"/>
    <lineage>
        <taxon>Eukaryota</taxon>
        <taxon>Metazoa</taxon>
        <taxon>Ecdysozoa</taxon>
        <taxon>Arthropoda</taxon>
        <taxon>Hexapoda</taxon>
        <taxon>Insecta</taxon>
        <taxon>Pterygota</taxon>
        <taxon>Neoptera</taxon>
        <taxon>Endopterygota</taxon>
        <taxon>Lepidoptera</taxon>
        <taxon>Glossata</taxon>
        <taxon>Ditrysia</taxon>
        <taxon>Papilionoidea</taxon>
        <taxon>Nymphalidae</taxon>
        <taxon>Satyrinae</taxon>
        <taxon>Satyrini</taxon>
        <taxon>Parargina</taxon>
        <taxon>Pararge</taxon>
    </lineage>
</organism>
<accession>A0A8S4QGP4</accession>
<reference evidence="1" key="1">
    <citation type="submission" date="2022-03" db="EMBL/GenBank/DDBJ databases">
        <authorList>
            <person name="Lindestad O."/>
        </authorList>
    </citation>
    <scope>NUCLEOTIDE SEQUENCE</scope>
</reference>
<sequence>ILSCARSERLCVSPGALRQKPTAHEPLYREDVAQNRLGLQQTGHDVSGDAVFDIPEGSSQSGAAFKGKCSFGIEKKCLFQNKLENLF</sequence>
<protein>
    <submittedName>
        <fullName evidence="1">Jg27497 protein</fullName>
    </submittedName>
</protein>
<dbReference type="Proteomes" id="UP000838756">
    <property type="component" value="Unassembled WGS sequence"/>
</dbReference>
<proteinExistence type="predicted"/>
<comment type="caution">
    <text evidence="1">The sequence shown here is derived from an EMBL/GenBank/DDBJ whole genome shotgun (WGS) entry which is preliminary data.</text>
</comment>
<gene>
    <name evidence="1" type="primary">jg27497</name>
    <name evidence="1" type="ORF">PAEG_LOCUS211</name>
</gene>
<keyword evidence="2" id="KW-1185">Reference proteome</keyword>
<evidence type="ECO:0000313" key="2">
    <source>
        <dbReference type="Proteomes" id="UP000838756"/>
    </source>
</evidence>